<evidence type="ECO:0000313" key="1">
    <source>
        <dbReference type="EMBL" id="KAK3289015.1"/>
    </source>
</evidence>
<dbReference type="Gene3D" id="2.60.40.640">
    <property type="match status" value="1"/>
</dbReference>
<dbReference type="InterPro" id="IPR014752">
    <property type="entry name" value="Arrestin-like_C"/>
</dbReference>
<dbReference type="Proteomes" id="UP001190700">
    <property type="component" value="Unassembled WGS sequence"/>
</dbReference>
<name>A0AAE0H2X8_9CHLO</name>
<organism evidence="1 2">
    <name type="scientific">Cymbomonas tetramitiformis</name>
    <dbReference type="NCBI Taxonomy" id="36881"/>
    <lineage>
        <taxon>Eukaryota</taxon>
        <taxon>Viridiplantae</taxon>
        <taxon>Chlorophyta</taxon>
        <taxon>Pyramimonadophyceae</taxon>
        <taxon>Pyramimonadales</taxon>
        <taxon>Pyramimonadaceae</taxon>
        <taxon>Cymbomonas</taxon>
    </lineage>
</organism>
<gene>
    <name evidence="1" type="ORF">CYMTET_3530</name>
</gene>
<sequence length="214" mass="23238">MACQTISAVLTPRIQGSSVFSKRQHVNKSPTKLIVRCTSLEQGADGFSGKRPQPRLNTRVVKVKGIGERLKNFVTGGAADVSLIISEPAYDLREPFDVTVAVEANSDIEFSRVYLEVFCFEKITNFSVSTTELTETVTDYETVVSMQIPVAEPGELQAGENAEYQAQVALPSEASPSFQGRYISCEWSLKAVVDTGLKGGVNPSTPRTDITIKG</sequence>
<proteinExistence type="predicted"/>
<reference evidence="1 2" key="1">
    <citation type="journal article" date="2015" name="Genome Biol. Evol.">
        <title>Comparative Genomics of a Bacterivorous Green Alga Reveals Evolutionary Causalities and Consequences of Phago-Mixotrophic Mode of Nutrition.</title>
        <authorList>
            <person name="Burns J.A."/>
            <person name="Paasch A."/>
            <person name="Narechania A."/>
            <person name="Kim E."/>
        </authorList>
    </citation>
    <scope>NUCLEOTIDE SEQUENCE [LARGE SCALE GENOMIC DNA]</scope>
    <source>
        <strain evidence="1 2">PLY_AMNH</strain>
    </source>
</reference>
<protein>
    <submittedName>
        <fullName evidence="1">Uncharacterized protein</fullName>
    </submittedName>
</protein>
<keyword evidence="2" id="KW-1185">Reference proteome</keyword>
<evidence type="ECO:0000313" key="2">
    <source>
        <dbReference type="Proteomes" id="UP001190700"/>
    </source>
</evidence>
<dbReference type="AlphaFoldDB" id="A0AAE0H2X8"/>
<accession>A0AAE0H2X8</accession>
<dbReference type="EMBL" id="LGRX02000271">
    <property type="protein sequence ID" value="KAK3289015.1"/>
    <property type="molecule type" value="Genomic_DNA"/>
</dbReference>
<comment type="caution">
    <text evidence="1">The sequence shown here is derived from an EMBL/GenBank/DDBJ whole genome shotgun (WGS) entry which is preliminary data.</text>
</comment>